<sequence>MLLDTGSELTFATNDLVRKLGLTVSPAMLPVVGISGSKSSSNGFSQFYLKSLHSSNQILVKAYILDHLTSSLPSFSVSQLQPWDHLRGLQLADPDYLTSRPIDLLIGADFFGSIVEPQIIKGPSDSPIAMLSLFGWVVLGPTSAVISAANSNHVSVSNEELGDLLTSFWQQEEVSKPEGNDSVLTKEEADCEEFFQRTHVRDRTGRYIVRLPLVRSPAELGDSLGRAKACLTSLLRRLGKSQSSLQLYSDFLKEYEELGHMVRAPVLPVSCAARVLDCQPDGMTLAHGASASGGLRVPEGGQSYQDSGRCSSLRQSHSSAPTYYFPHHCVLRESSETTKLRVVFNGSSKTSSGVSLNDIQHTGAKLQRNISDVLLWSRQSKYIFMTDITKMFRQIKVHREDWLLQQILWRDSRGQICTYQLTTVTYGTKSAPFLACRVLDQLVKDEGHRFPLAVSPLTSGRYVDDICGGADEEDDLHFVAQQVVELCWAGGFPLAKWHSNSPSLLRSLTPGGFSQSLKPLEDSVTKILGLKWDPNVDQLKFSIHLSADTKSTKRIILSEIAQLFDPLGLLSPVVIRAKALLQQLWLEKMDWDDELPLHLAQKWAQFRQELSQVEQLSIPRWLGCRKGSQVEIHGFSDASLLAMSAVVYLKVTSADGVSISLAIAKTKVAPLKKLTIPRLELNAAVILAKLTRYVMDQLNLGTVMVHLWTDSAVALAWICAHPSRWKEYVHNRVTVIQELVQEANWRYVSGKENPADCASRGISVAQLNAHHLWWTGPKWLQQDSSQWPKRRATLDPSTDLEEKPGVTLTASLARSSLWDLCSRYSSLYKLLRITAICQTVAGNMMRKLDRKKGVIVPALFSPESIEAARLYWVKATQAYHLQAECDIISHGFQLKKSHPLTKLTAFIDQQGVLRVGGRLKFSTLGAESRHQAIIPQGSVLAELLIRDSHQRTLHGGTQLTLTHLRRSYWIIGGRLPVRSFILKCVECARHRGIRAQQLMGQLPMARLVADRAFSNTGVDYAGPVSLKTWKGRGHKTQKGWLVIFVCMATSALHLEAVTDYSTDSFIAAYRRFVSRRGYCRHLYSDCGTNFIGADKELKKLFSAGTKEFQHLSAVCLKDGTRWTFNPPGAPHFGGKWEAAVKSVKYHLSRTVRDTTLTFEELSTLLTQIEAVLNSRPLQALSEDPDDVSCLTPGHFLIGEAPITLPEPCLEHLNVGRLSRWQLIQQRLQFFWKQWSTGYLQQLQSISKWHHPSNEIKVGSLVLLYDERFPPTKWPLARVTALHPGKDGLSRVVTIRTASTTLTRPISKLVLLPISTS</sequence>
<dbReference type="Pfam" id="PF17921">
    <property type="entry name" value="Integrase_H2C2"/>
    <property type="match status" value="1"/>
</dbReference>
<dbReference type="GO" id="GO:0042575">
    <property type="term" value="C:DNA polymerase complex"/>
    <property type="evidence" value="ECO:0007669"/>
    <property type="project" value="UniProtKB-ARBA"/>
</dbReference>
<dbReference type="InterPro" id="IPR043128">
    <property type="entry name" value="Rev_trsase/Diguanyl_cyclase"/>
</dbReference>
<evidence type="ECO:0000313" key="2">
    <source>
        <dbReference type="EMBL" id="JAG70640.1"/>
    </source>
</evidence>
<dbReference type="EMBL" id="GBYB01000873">
    <property type="protein sequence ID" value="JAG70640.1"/>
    <property type="molecule type" value="Transcribed_RNA"/>
</dbReference>
<dbReference type="InterPro" id="IPR008042">
    <property type="entry name" value="Retrotrans_Pao"/>
</dbReference>
<evidence type="ECO:0000259" key="1">
    <source>
        <dbReference type="PROSITE" id="PS50994"/>
    </source>
</evidence>
<dbReference type="Pfam" id="PF18701">
    <property type="entry name" value="DUF5641"/>
    <property type="match status" value="1"/>
</dbReference>
<dbReference type="GO" id="GO:0071897">
    <property type="term" value="P:DNA biosynthetic process"/>
    <property type="evidence" value="ECO:0007669"/>
    <property type="project" value="UniProtKB-ARBA"/>
</dbReference>
<protein>
    <submittedName>
        <fullName evidence="2">PRO3 protein</fullName>
    </submittedName>
</protein>
<dbReference type="InterPro" id="IPR001584">
    <property type="entry name" value="Integrase_cat-core"/>
</dbReference>
<organism evidence="2">
    <name type="scientific">Fopius arisanus</name>
    <dbReference type="NCBI Taxonomy" id="64838"/>
    <lineage>
        <taxon>Eukaryota</taxon>
        <taxon>Metazoa</taxon>
        <taxon>Ecdysozoa</taxon>
        <taxon>Arthropoda</taxon>
        <taxon>Hexapoda</taxon>
        <taxon>Insecta</taxon>
        <taxon>Pterygota</taxon>
        <taxon>Neoptera</taxon>
        <taxon>Endopterygota</taxon>
        <taxon>Hymenoptera</taxon>
        <taxon>Apocrita</taxon>
        <taxon>Ichneumonoidea</taxon>
        <taxon>Braconidae</taxon>
        <taxon>Opiinae</taxon>
        <taxon>Fopius</taxon>
    </lineage>
</organism>
<dbReference type="PROSITE" id="PS50994">
    <property type="entry name" value="INTEGRASE"/>
    <property type="match status" value="1"/>
</dbReference>
<gene>
    <name evidence="2" type="primary">PRO3</name>
    <name evidence="2" type="ORF">g.66494</name>
</gene>
<dbReference type="SUPFAM" id="SSF53098">
    <property type="entry name" value="Ribonuclease H-like"/>
    <property type="match status" value="1"/>
</dbReference>
<dbReference type="PANTHER" id="PTHR47331">
    <property type="entry name" value="PHD-TYPE DOMAIN-CONTAINING PROTEIN"/>
    <property type="match status" value="1"/>
</dbReference>
<dbReference type="Gene3D" id="3.10.10.10">
    <property type="entry name" value="HIV Type 1 Reverse Transcriptase, subunit A, domain 1"/>
    <property type="match status" value="1"/>
</dbReference>
<dbReference type="InterPro" id="IPR041588">
    <property type="entry name" value="Integrase_H2C2"/>
</dbReference>
<dbReference type="InterPro" id="IPR012337">
    <property type="entry name" value="RNaseH-like_sf"/>
</dbReference>
<dbReference type="PANTHER" id="PTHR47331:SF4">
    <property type="entry name" value="PEPTIDASE S1 DOMAIN-CONTAINING PROTEIN"/>
    <property type="match status" value="1"/>
</dbReference>
<proteinExistence type="predicted"/>
<reference evidence="2" key="1">
    <citation type="submission" date="2015-01" db="EMBL/GenBank/DDBJ databases">
        <title>Transcriptome Assembly of Fopius arisanus.</title>
        <authorList>
            <person name="Geib S."/>
        </authorList>
    </citation>
    <scope>NUCLEOTIDE SEQUENCE</scope>
</reference>
<dbReference type="GO" id="GO:0015074">
    <property type="term" value="P:DNA integration"/>
    <property type="evidence" value="ECO:0007669"/>
    <property type="project" value="InterPro"/>
</dbReference>
<feature type="domain" description="Integrase catalytic" evidence="1">
    <location>
        <begin position="999"/>
        <end position="1200"/>
    </location>
</feature>
<dbReference type="InterPro" id="IPR036397">
    <property type="entry name" value="RNaseH_sf"/>
</dbReference>
<dbReference type="GO" id="GO:0003676">
    <property type="term" value="F:nucleic acid binding"/>
    <property type="evidence" value="ECO:0007669"/>
    <property type="project" value="InterPro"/>
</dbReference>
<dbReference type="Gene3D" id="3.30.70.270">
    <property type="match status" value="1"/>
</dbReference>
<name>A0A0C9PIT9_9HYME</name>
<dbReference type="InterPro" id="IPR043502">
    <property type="entry name" value="DNA/RNA_pol_sf"/>
</dbReference>
<dbReference type="SUPFAM" id="SSF56672">
    <property type="entry name" value="DNA/RNA polymerases"/>
    <property type="match status" value="1"/>
</dbReference>
<dbReference type="InterPro" id="IPR040676">
    <property type="entry name" value="DUF5641"/>
</dbReference>
<dbReference type="Gene3D" id="3.30.420.10">
    <property type="entry name" value="Ribonuclease H-like superfamily/Ribonuclease H"/>
    <property type="match status" value="1"/>
</dbReference>
<dbReference type="Pfam" id="PF05380">
    <property type="entry name" value="Peptidase_A17"/>
    <property type="match status" value="1"/>
</dbReference>
<accession>A0A0C9PIT9</accession>